<evidence type="ECO:0000256" key="1">
    <source>
        <dbReference type="SAM" id="MobiDB-lite"/>
    </source>
</evidence>
<feature type="compositionally biased region" description="Pro residues" evidence="1">
    <location>
        <begin position="27"/>
        <end position="41"/>
    </location>
</feature>
<dbReference type="EMBL" id="FMCT01000017">
    <property type="protein sequence ID" value="SCF47853.1"/>
    <property type="molecule type" value="Genomic_DNA"/>
</dbReference>
<keyword evidence="3" id="KW-1185">Reference proteome</keyword>
<gene>
    <name evidence="2" type="ORF">GA0070563_11756</name>
</gene>
<feature type="region of interest" description="Disordered" evidence="1">
    <location>
        <begin position="1"/>
        <end position="47"/>
    </location>
</feature>
<evidence type="ECO:0000313" key="3">
    <source>
        <dbReference type="Proteomes" id="UP000183585"/>
    </source>
</evidence>
<accession>A0A1C5ART6</accession>
<dbReference type="Proteomes" id="UP000183585">
    <property type="component" value="Unassembled WGS sequence"/>
</dbReference>
<proteinExistence type="predicted"/>
<organism evidence="2 3">
    <name type="scientific">Micromonospora carbonacea</name>
    <dbReference type="NCBI Taxonomy" id="47853"/>
    <lineage>
        <taxon>Bacteria</taxon>
        <taxon>Bacillati</taxon>
        <taxon>Actinomycetota</taxon>
        <taxon>Actinomycetes</taxon>
        <taxon>Micromonosporales</taxon>
        <taxon>Micromonosporaceae</taxon>
        <taxon>Micromonospora</taxon>
    </lineage>
</organism>
<evidence type="ECO:0000313" key="2">
    <source>
        <dbReference type="EMBL" id="SCF47853.1"/>
    </source>
</evidence>
<dbReference type="AlphaFoldDB" id="A0A1C5ART6"/>
<protein>
    <submittedName>
        <fullName evidence="2">Uncharacterized protein</fullName>
    </submittedName>
</protein>
<reference evidence="3" key="1">
    <citation type="submission" date="2016-06" db="EMBL/GenBank/DDBJ databases">
        <authorList>
            <person name="Varghese N."/>
            <person name="Submissions Spin"/>
        </authorList>
    </citation>
    <scope>NUCLEOTIDE SEQUENCE [LARGE SCALE GENOMIC DNA]</scope>
    <source>
        <strain evidence="3">DSM 43168</strain>
    </source>
</reference>
<sequence>MTTTIPLKHPTPTPTAPPRAAGDQLPAGPPTPDPTPGPTPPARRSLGSRWRQALHRMRRSVLAIADDCPPILLYTAHRN</sequence>
<name>A0A1C5ART6_9ACTN</name>
<dbReference type="RefSeq" id="WP_074478409.1">
    <property type="nucleotide sequence ID" value="NZ_FMCT01000017.1"/>
</dbReference>